<proteinExistence type="predicted"/>
<dbReference type="FunFam" id="1.10.287.130:FF:000002">
    <property type="entry name" value="Two-component osmosensing histidine kinase"/>
    <property type="match status" value="1"/>
</dbReference>
<dbReference type="CDD" id="cd00082">
    <property type="entry name" value="HisKA"/>
    <property type="match status" value="1"/>
</dbReference>
<comment type="caution">
    <text evidence="10">The sequence shown here is derived from an EMBL/GenBank/DDBJ whole genome shotgun (WGS) entry which is preliminary data.</text>
</comment>
<evidence type="ECO:0000256" key="4">
    <source>
        <dbReference type="ARBA" id="ARBA00022679"/>
    </source>
</evidence>
<keyword evidence="8" id="KW-0902">Two-component regulatory system</keyword>
<dbReference type="InterPro" id="IPR050736">
    <property type="entry name" value="Sensor_HK_Regulatory"/>
</dbReference>
<dbReference type="RefSeq" id="WP_120070681.1">
    <property type="nucleotide sequence ID" value="NZ_CP045612.1"/>
</dbReference>
<dbReference type="Gene3D" id="1.10.287.130">
    <property type="match status" value="1"/>
</dbReference>
<accession>A0A7J5QFS0</accession>
<dbReference type="PROSITE" id="PS50109">
    <property type="entry name" value="HIS_KIN"/>
    <property type="match status" value="1"/>
</dbReference>
<dbReference type="SUPFAM" id="SSF47384">
    <property type="entry name" value="Homodimeric domain of signal transducing histidine kinase"/>
    <property type="match status" value="1"/>
</dbReference>
<evidence type="ECO:0000256" key="5">
    <source>
        <dbReference type="ARBA" id="ARBA00022741"/>
    </source>
</evidence>
<keyword evidence="3" id="KW-0597">Phosphoprotein</keyword>
<keyword evidence="7" id="KW-0067">ATP-binding</keyword>
<dbReference type="InterPro" id="IPR036097">
    <property type="entry name" value="HisK_dim/P_sf"/>
</dbReference>
<dbReference type="CDD" id="cd16922">
    <property type="entry name" value="HATPase_EvgS-ArcB-TorS-like"/>
    <property type="match status" value="1"/>
</dbReference>
<dbReference type="InterPro" id="IPR005467">
    <property type="entry name" value="His_kinase_dom"/>
</dbReference>
<dbReference type="EMBL" id="WDCP01000007">
    <property type="protein sequence ID" value="KAB6340816.1"/>
    <property type="molecule type" value="Genomic_DNA"/>
</dbReference>
<evidence type="ECO:0000313" key="10">
    <source>
        <dbReference type="EMBL" id="KAB6340816.1"/>
    </source>
</evidence>
<dbReference type="SUPFAM" id="SSF55874">
    <property type="entry name" value="ATPase domain of HSP90 chaperone/DNA topoisomerase II/histidine kinase"/>
    <property type="match status" value="1"/>
</dbReference>
<evidence type="ECO:0000259" key="9">
    <source>
        <dbReference type="PROSITE" id="PS50109"/>
    </source>
</evidence>
<dbReference type="InterPro" id="IPR003594">
    <property type="entry name" value="HATPase_dom"/>
</dbReference>
<dbReference type="Gene3D" id="3.30.450.20">
    <property type="entry name" value="PAS domain"/>
    <property type="match status" value="1"/>
</dbReference>
<comment type="catalytic activity">
    <reaction evidence="1">
        <text>ATP + protein L-histidine = ADP + protein N-phospho-L-histidine.</text>
        <dbReference type="EC" id="2.7.13.3"/>
    </reaction>
</comment>
<dbReference type="Gene3D" id="3.30.565.10">
    <property type="entry name" value="Histidine kinase-like ATPase, C-terminal domain"/>
    <property type="match status" value="1"/>
</dbReference>
<dbReference type="InterPro" id="IPR036890">
    <property type="entry name" value="HATPase_C_sf"/>
</dbReference>
<dbReference type="PRINTS" id="PR00344">
    <property type="entry name" value="BCTRLSENSOR"/>
</dbReference>
<dbReference type="GO" id="GO:0000155">
    <property type="term" value="F:phosphorelay sensor kinase activity"/>
    <property type="evidence" value="ECO:0007669"/>
    <property type="project" value="InterPro"/>
</dbReference>
<dbReference type="SMART" id="SM00387">
    <property type="entry name" value="HATPase_c"/>
    <property type="match status" value="1"/>
</dbReference>
<feature type="domain" description="Histidine kinase" evidence="9">
    <location>
        <begin position="319"/>
        <end position="531"/>
    </location>
</feature>
<dbReference type="Pfam" id="PF02518">
    <property type="entry name" value="HATPase_c"/>
    <property type="match status" value="1"/>
</dbReference>
<keyword evidence="4" id="KW-0808">Transferase</keyword>
<evidence type="ECO:0000256" key="1">
    <source>
        <dbReference type="ARBA" id="ARBA00000085"/>
    </source>
</evidence>
<dbReference type="InterPro" id="IPR004358">
    <property type="entry name" value="Sig_transdc_His_kin-like_C"/>
</dbReference>
<dbReference type="PANTHER" id="PTHR43711">
    <property type="entry name" value="TWO-COMPONENT HISTIDINE KINASE"/>
    <property type="match status" value="1"/>
</dbReference>
<dbReference type="SMART" id="SM00388">
    <property type="entry name" value="HisKA"/>
    <property type="match status" value="1"/>
</dbReference>
<dbReference type="InterPro" id="IPR003661">
    <property type="entry name" value="HisK_dim/P_dom"/>
</dbReference>
<sequence>MTREKENYNAFLLHFLERLNGCESIENKITESLTDICEYYGFKRGFIYQTDGFRYFYLKETVGNSDNILRQRFEISEMTNQHAARINGKNKPFYACRNQNTSWNDVDIVDFYKVDSLLIRQIQDSEGKIIGFIGFGDREHAISFTDEELQVIHLILGSLSKEIAVREYKEREVRASKTLSSIMNNMGVDIYVNSFDSHDMLYVNESMAAPYGGIEHFEGKKCWQALYKDKTGECEFCPKKHLIDENGQPTKVYSWDYQRPFDKCWFRVFSAAFAWIDGQIAHVITSVDINHQKTIEEELRVAKEKAENLDRLKSAFLANMSHEIRTPLNAIVGFASLLVESDDKKERQDYVDIMQENTELLLQLISDILDLSKIEAGTLDFTMDHLDIKSFCEDIMRNYDIKEDKPVPVLLAPDLPEYYIYTDKKRLMQVITNFINNALKFTNEGQIILEYRHKAESNEIEFAVTDTGMGIAPDKVDQVFDRFVKLNSFSKGTGLGLSICRSIIEHLGGTIGAESEIGVGSRFWFTHPLRLNQ</sequence>
<keyword evidence="5" id="KW-0547">Nucleotide-binding</keyword>
<evidence type="ECO:0000256" key="8">
    <source>
        <dbReference type="ARBA" id="ARBA00023012"/>
    </source>
</evidence>
<dbReference type="GO" id="GO:0005524">
    <property type="term" value="F:ATP binding"/>
    <property type="evidence" value="ECO:0007669"/>
    <property type="project" value="UniProtKB-KW"/>
</dbReference>
<dbReference type="PANTHER" id="PTHR43711:SF31">
    <property type="entry name" value="HISTIDINE KINASE"/>
    <property type="match status" value="1"/>
</dbReference>
<evidence type="ECO:0000256" key="2">
    <source>
        <dbReference type="ARBA" id="ARBA00012438"/>
    </source>
</evidence>
<dbReference type="AlphaFoldDB" id="A0A7J5QFS0"/>
<evidence type="ECO:0000256" key="6">
    <source>
        <dbReference type="ARBA" id="ARBA00022777"/>
    </source>
</evidence>
<dbReference type="InterPro" id="IPR029016">
    <property type="entry name" value="GAF-like_dom_sf"/>
</dbReference>
<protein>
    <recommendedName>
        <fullName evidence="2">histidine kinase</fullName>
        <ecNumber evidence="2">2.7.13.3</ecNumber>
    </recommendedName>
</protein>
<keyword evidence="6 10" id="KW-0418">Kinase</keyword>
<organism evidence="10 11">
    <name type="scientific">Bacteroides xylanisolvens</name>
    <dbReference type="NCBI Taxonomy" id="371601"/>
    <lineage>
        <taxon>Bacteria</taxon>
        <taxon>Pseudomonadati</taxon>
        <taxon>Bacteroidota</taxon>
        <taxon>Bacteroidia</taxon>
        <taxon>Bacteroidales</taxon>
        <taxon>Bacteroidaceae</taxon>
        <taxon>Bacteroides</taxon>
    </lineage>
</organism>
<dbReference type="Proteomes" id="UP000438288">
    <property type="component" value="Unassembled WGS sequence"/>
</dbReference>
<name>A0A7J5QFS0_9BACE</name>
<dbReference type="Gene3D" id="3.30.450.40">
    <property type="match status" value="1"/>
</dbReference>
<dbReference type="EC" id="2.7.13.3" evidence="2"/>
<evidence type="ECO:0000313" key="11">
    <source>
        <dbReference type="Proteomes" id="UP000438288"/>
    </source>
</evidence>
<evidence type="ECO:0000256" key="3">
    <source>
        <dbReference type="ARBA" id="ARBA00022553"/>
    </source>
</evidence>
<evidence type="ECO:0000256" key="7">
    <source>
        <dbReference type="ARBA" id="ARBA00022840"/>
    </source>
</evidence>
<gene>
    <name evidence="10" type="ORF">GAZ43_05730</name>
</gene>
<dbReference type="SUPFAM" id="SSF55781">
    <property type="entry name" value="GAF domain-like"/>
    <property type="match status" value="1"/>
</dbReference>
<reference evidence="10 11" key="1">
    <citation type="journal article" date="2019" name="Nat. Med.">
        <title>A library of human gut bacterial isolates paired with longitudinal multiomics data enables mechanistic microbiome research.</title>
        <authorList>
            <person name="Poyet M."/>
            <person name="Groussin M."/>
            <person name="Gibbons S.M."/>
            <person name="Avila-Pacheco J."/>
            <person name="Jiang X."/>
            <person name="Kearney S.M."/>
            <person name="Perrotta A.R."/>
            <person name="Berdy B."/>
            <person name="Zhao S."/>
            <person name="Lieberman T.D."/>
            <person name="Swanson P.K."/>
            <person name="Smith M."/>
            <person name="Roesemann S."/>
            <person name="Alexander J.E."/>
            <person name="Rich S.A."/>
            <person name="Livny J."/>
            <person name="Vlamakis H."/>
            <person name="Clish C."/>
            <person name="Bullock K."/>
            <person name="Deik A."/>
            <person name="Scott J."/>
            <person name="Pierce K.A."/>
            <person name="Xavier R.J."/>
            <person name="Alm E.J."/>
        </authorList>
    </citation>
    <scope>NUCLEOTIDE SEQUENCE [LARGE SCALE GENOMIC DNA]</scope>
    <source>
        <strain evidence="10 11">BIOML-A16</strain>
    </source>
</reference>
<dbReference type="Pfam" id="PF00512">
    <property type="entry name" value="HisKA"/>
    <property type="match status" value="1"/>
</dbReference>